<name>A0A9W5K9A7_BACC8</name>
<reference evidence="1" key="1">
    <citation type="submission" date="2012-04" db="EMBL/GenBank/DDBJ databases">
        <title>The Genome Sequence of Bacillus cereus VD014.</title>
        <authorList>
            <consortium name="The Broad Institute Genome Sequencing Platform"/>
            <consortium name="The Broad Institute Genome Sequencing Center for Infectious Disease"/>
            <person name="Feldgarden M."/>
            <person name="Van der Auwera G.A."/>
            <person name="Mahillon J."/>
            <person name="Duprez V."/>
            <person name="Timmery S."/>
            <person name="Mattelet C."/>
            <person name="Dierick K."/>
            <person name="Sun M."/>
            <person name="Yu Z."/>
            <person name="Zhu L."/>
            <person name="Hu X."/>
            <person name="Shank E.B."/>
            <person name="Swiecicka I."/>
            <person name="Hansen B.M."/>
            <person name="Andrup L."/>
            <person name="Young S.K."/>
            <person name="Zeng Q."/>
            <person name="Gargeya S."/>
            <person name="Fitzgerald M."/>
            <person name="Haas B."/>
            <person name="Abouelleil A."/>
            <person name="Alvarado L."/>
            <person name="Arachchi H.M."/>
            <person name="Berlin A."/>
            <person name="Chapman S.B."/>
            <person name="Goldberg J."/>
            <person name="Griggs A."/>
            <person name="Gujja S."/>
            <person name="Hansen M."/>
            <person name="Howarth C."/>
            <person name="Imamovic A."/>
            <person name="Larimer J."/>
            <person name="McCowen C."/>
            <person name="Montmayeur A."/>
            <person name="Murphy C."/>
            <person name="Neiman D."/>
            <person name="Pearson M."/>
            <person name="Priest M."/>
            <person name="Roberts A."/>
            <person name="Saif S."/>
            <person name="Shea T."/>
            <person name="Sisk P."/>
            <person name="Sykes S."/>
            <person name="Wortman J."/>
            <person name="Nusbaum C."/>
            <person name="Birren B."/>
        </authorList>
    </citation>
    <scope>NUCLEOTIDE SEQUENCE</scope>
    <source>
        <strain evidence="1">VD014</strain>
    </source>
</reference>
<dbReference type="AlphaFoldDB" id="A0A9W5K9A7"/>
<accession>A0A9W5K9A7</accession>
<sequence>MFHKYSGKNLRVNAPIAGVDATIGAFICLKLA</sequence>
<dbReference type="EMBL" id="AHER01000025">
    <property type="protein sequence ID" value="EJR23750.1"/>
    <property type="molecule type" value="Genomic_DNA"/>
</dbReference>
<evidence type="ECO:0000313" key="2">
    <source>
        <dbReference type="Proteomes" id="UP000006607"/>
    </source>
</evidence>
<gene>
    <name evidence="1" type="ORF">IIA_01842</name>
</gene>
<evidence type="ECO:0000313" key="1">
    <source>
        <dbReference type="EMBL" id="EJR23750.1"/>
    </source>
</evidence>
<proteinExistence type="predicted"/>
<organism evidence="1 2">
    <name type="scientific">Bacillus cereus (strain VD014)</name>
    <dbReference type="NCBI Taxonomy" id="1053223"/>
    <lineage>
        <taxon>Bacteria</taxon>
        <taxon>Bacillati</taxon>
        <taxon>Bacillota</taxon>
        <taxon>Bacilli</taxon>
        <taxon>Bacillales</taxon>
        <taxon>Bacillaceae</taxon>
        <taxon>Bacillus</taxon>
        <taxon>Bacillus cereus group</taxon>
    </lineage>
</organism>
<comment type="caution">
    <text evidence="1">The sequence shown here is derived from an EMBL/GenBank/DDBJ whole genome shotgun (WGS) entry which is preliminary data.</text>
</comment>
<protein>
    <submittedName>
        <fullName evidence="1">Uncharacterized protein</fullName>
    </submittedName>
</protein>
<dbReference type="Proteomes" id="UP000006607">
    <property type="component" value="Unassembled WGS sequence"/>
</dbReference>